<keyword evidence="3" id="KW-1185">Reference proteome</keyword>
<reference evidence="2" key="1">
    <citation type="submission" date="2022-01" db="EMBL/GenBank/DDBJ databases">
        <title>Comparative genomics reveals a dynamic genome evolution in the ectomycorrhizal milk-cap (Lactarius) mushrooms.</title>
        <authorList>
            <consortium name="DOE Joint Genome Institute"/>
            <person name="Lebreton A."/>
            <person name="Tang N."/>
            <person name="Kuo A."/>
            <person name="LaButti K."/>
            <person name="Drula E."/>
            <person name="Barry K."/>
            <person name="Clum A."/>
            <person name="Lipzen A."/>
            <person name="Mousain D."/>
            <person name="Ng V."/>
            <person name="Wang R."/>
            <person name="Wang X."/>
            <person name="Dai Y."/>
            <person name="Henrissat B."/>
            <person name="Grigoriev I.V."/>
            <person name="Guerin-Laguette A."/>
            <person name="Yu F."/>
            <person name="Martin F.M."/>
        </authorList>
    </citation>
    <scope>NUCLEOTIDE SEQUENCE</scope>
    <source>
        <strain evidence="2">QP</strain>
    </source>
</reference>
<evidence type="ECO:0000313" key="3">
    <source>
        <dbReference type="Proteomes" id="UP001201163"/>
    </source>
</evidence>
<dbReference type="Proteomes" id="UP001201163">
    <property type="component" value="Unassembled WGS sequence"/>
</dbReference>
<protein>
    <submittedName>
        <fullName evidence="2">Uncharacterized protein</fullName>
    </submittedName>
</protein>
<evidence type="ECO:0000256" key="1">
    <source>
        <dbReference type="SAM" id="MobiDB-lite"/>
    </source>
</evidence>
<organism evidence="2 3">
    <name type="scientific">Lactarius akahatsu</name>
    <dbReference type="NCBI Taxonomy" id="416441"/>
    <lineage>
        <taxon>Eukaryota</taxon>
        <taxon>Fungi</taxon>
        <taxon>Dikarya</taxon>
        <taxon>Basidiomycota</taxon>
        <taxon>Agaricomycotina</taxon>
        <taxon>Agaricomycetes</taxon>
        <taxon>Russulales</taxon>
        <taxon>Russulaceae</taxon>
        <taxon>Lactarius</taxon>
    </lineage>
</organism>
<accession>A0AAD4LVK1</accession>
<sequence>MVSLAPTAASILGIKGKLRFRPHGSSQKAHVVLRRVEPESDSDGEGETKGVIQFSLFAYKRIEVKPGKEILLTVADGPFKDRAIVFEGDEPGASSLSDAEEETQVAEEDDAIVSLEHSLPLKMRKPWAKRVEAPSPLAPVIYPKVATRQSAGVQTDSVDTVGTATSVLADSEPVPEESSQTHSVRDTKVPEVSLPPTGESTSTEVGSEAPRGHSEREFPMEVDSTSNITITSSVDNSVTVPTPHAKHDDVPLD</sequence>
<feature type="compositionally biased region" description="Polar residues" evidence="1">
    <location>
        <begin position="223"/>
        <end position="240"/>
    </location>
</feature>
<gene>
    <name evidence="2" type="ORF">EDB92DRAFT_78479</name>
</gene>
<dbReference type="AlphaFoldDB" id="A0AAD4LVK1"/>
<comment type="caution">
    <text evidence="2">The sequence shown here is derived from an EMBL/GenBank/DDBJ whole genome shotgun (WGS) entry which is preliminary data.</text>
</comment>
<evidence type="ECO:0000313" key="2">
    <source>
        <dbReference type="EMBL" id="KAH9001579.1"/>
    </source>
</evidence>
<proteinExistence type="predicted"/>
<feature type="region of interest" description="Disordered" evidence="1">
    <location>
        <begin position="149"/>
        <end position="253"/>
    </location>
</feature>
<name>A0AAD4LVK1_9AGAM</name>
<dbReference type="EMBL" id="JAKELL010000001">
    <property type="protein sequence ID" value="KAH9001579.1"/>
    <property type="molecule type" value="Genomic_DNA"/>
</dbReference>
<feature type="compositionally biased region" description="Polar residues" evidence="1">
    <location>
        <begin position="149"/>
        <end position="168"/>
    </location>
</feature>
<feature type="compositionally biased region" description="Basic and acidic residues" evidence="1">
    <location>
        <begin position="210"/>
        <end position="219"/>
    </location>
</feature>